<dbReference type="InterPro" id="IPR026030">
    <property type="entry name" value="Pur-cyt_permease_Fcy2/21/22"/>
</dbReference>
<dbReference type="EMBL" id="AKAU01000240">
    <property type="protein sequence ID" value="EIM95637.1"/>
    <property type="molecule type" value="Genomic_DNA"/>
</dbReference>
<evidence type="ECO:0000313" key="9">
    <source>
        <dbReference type="Proteomes" id="UP000004980"/>
    </source>
</evidence>
<keyword evidence="4 7" id="KW-0812">Transmembrane</keyword>
<dbReference type="Gene3D" id="1.10.4160.10">
    <property type="entry name" value="Hydantoin permease"/>
    <property type="match status" value="1"/>
</dbReference>
<dbReference type="PANTHER" id="PTHR31806:SF1">
    <property type="entry name" value="PURINE-CYTOSINE PERMEASE FCY2-RELATED"/>
    <property type="match status" value="1"/>
</dbReference>
<comment type="subcellular location">
    <subcellularLocation>
        <location evidence="1">Membrane</location>
        <topology evidence="1">Multi-pass membrane protein</topology>
    </subcellularLocation>
</comment>
<reference evidence="8 9" key="1">
    <citation type="journal article" date="2012" name="J. Bacteriol.">
        <title>Draft Genome Sequence of the Soil Bacterium Burkholderia terrae Strain BS001, Which Interacts with Fungal Surface Structures.</title>
        <authorList>
            <person name="Nazir R."/>
            <person name="Hansen M.A."/>
            <person name="Sorensen S."/>
            <person name="van Elsas J.D."/>
        </authorList>
    </citation>
    <scope>NUCLEOTIDE SEQUENCE [LARGE SCALE GENOMIC DNA]</scope>
    <source>
        <strain evidence="8 9">BS001</strain>
    </source>
</reference>
<keyword evidence="6 7" id="KW-0472">Membrane</keyword>
<dbReference type="PANTHER" id="PTHR31806">
    <property type="entry name" value="PURINE-CYTOSINE PERMEASE FCY2-RELATED"/>
    <property type="match status" value="1"/>
</dbReference>
<evidence type="ECO:0000256" key="4">
    <source>
        <dbReference type="ARBA" id="ARBA00022692"/>
    </source>
</evidence>
<comment type="caution">
    <text evidence="8">The sequence shown here is derived from an EMBL/GenBank/DDBJ whole genome shotgun (WGS) entry which is preliminary data.</text>
</comment>
<proteinExistence type="inferred from homology"/>
<dbReference type="Pfam" id="PF02133">
    <property type="entry name" value="Transp_cyt_pur"/>
    <property type="match status" value="1"/>
</dbReference>
<evidence type="ECO:0000256" key="3">
    <source>
        <dbReference type="ARBA" id="ARBA00022448"/>
    </source>
</evidence>
<evidence type="ECO:0000313" key="8">
    <source>
        <dbReference type="EMBL" id="EIM95637.1"/>
    </source>
</evidence>
<dbReference type="GeneID" id="55531204"/>
<dbReference type="InterPro" id="IPR001248">
    <property type="entry name" value="Pur-cyt_permease"/>
</dbReference>
<feature type="transmembrane region" description="Helical" evidence="7">
    <location>
        <begin position="75"/>
        <end position="93"/>
    </location>
</feature>
<dbReference type="Proteomes" id="UP000004980">
    <property type="component" value="Unassembled WGS sequence"/>
</dbReference>
<evidence type="ECO:0000256" key="7">
    <source>
        <dbReference type="SAM" id="Phobius"/>
    </source>
</evidence>
<keyword evidence="9" id="KW-1185">Reference proteome</keyword>
<feature type="transmembrane region" description="Helical" evidence="7">
    <location>
        <begin position="6"/>
        <end position="26"/>
    </location>
</feature>
<accession>A0ABN0FAH7</accession>
<sequence>MGGFHSHGVVWVSLAIILAAEIVLAIFGHATIIAAEKWIAVVLAVLFAGLASFVLPHTSVAIASQVNHGGGSFSTWLIAMGIVFSYPIGWANFASDYSRYFPAETSAKKIVLAAAAASSSRWCSDGRYRVLPARAPTSALSHLVVWGPPARRRAFQLDLIVIGQSCPLHSPTLQNVSGYSGFFAF</sequence>
<evidence type="ECO:0000256" key="1">
    <source>
        <dbReference type="ARBA" id="ARBA00004141"/>
    </source>
</evidence>
<name>A0ABN0FAH7_9BURK</name>
<feature type="transmembrane region" description="Helical" evidence="7">
    <location>
        <begin position="38"/>
        <end position="55"/>
    </location>
</feature>
<dbReference type="RefSeq" id="WP_009769564.1">
    <property type="nucleotide sequence ID" value="NZ_AKAU01000240.1"/>
</dbReference>
<gene>
    <name evidence="8" type="ORF">WQE_38324</name>
</gene>
<keyword evidence="3" id="KW-0813">Transport</keyword>
<evidence type="ECO:0000256" key="5">
    <source>
        <dbReference type="ARBA" id="ARBA00022989"/>
    </source>
</evidence>
<keyword evidence="5 7" id="KW-1133">Transmembrane helix</keyword>
<evidence type="ECO:0000256" key="2">
    <source>
        <dbReference type="ARBA" id="ARBA00008974"/>
    </source>
</evidence>
<organism evidence="8 9">
    <name type="scientific">Paraburkholderia hospita</name>
    <dbReference type="NCBI Taxonomy" id="169430"/>
    <lineage>
        <taxon>Bacteria</taxon>
        <taxon>Pseudomonadati</taxon>
        <taxon>Pseudomonadota</taxon>
        <taxon>Betaproteobacteria</taxon>
        <taxon>Burkholderiales</taxon>
        <taxon>Burkholderiaceae</taxon>
        <taxon>Paraburkholderia</taxon>
    </lineage>
</organism>
<protein>
    <submittedName>
        <fullName evidence="8">Cytosine/purines uracil thiamine allantoin permease</fullName>
    </submittedName>
</protein>
<evidence type="ECO:0000256" key="6">
    <source>
        <dbReference type="ARBA" id="ARBA00023136"/>
    </source>
</evidence>
<comment type="similarity">
    <text evidence="2">Belongs to the purine-cytosine permease (2.A.39) family.</text>
</comment>